<feature type="chain" id="PRO_5043963911" evidence="1">
    <location>
        <begin position="31"/>
        <end position="327"/>
    </location>
</feature>
<dbReference type="InterPro" id="IPR006311">
    <property type="entry name" value="TAT_signal"/>
</dbReference>
<dbReference type="Pfam" id="PF16868">
    <property type="entry name" value="NMT1_3"/>
    <property type="match status" value="1"/>
</dbReference>
<dbReference type="RefSeq" id="WP_406858139.1">
    <property type="nucleotide sequence ID" value="NZ_CP157484.1"/>
</dbReference>
<dbReference type="SUPFAM" id="SSF53850">
    <property type="entry name" value="Periplasmic binding protein-like II"/>
    <property type="match status" value="1"/>
</dbReference>
<dbReference type="CDD" id="cd13520">
    <property type="entry name" value="PBP2_TAXI_TRAP"/>
    <property type="match status" value="1"/>
</dbReference>
<organism evidence="2">
    <name type="scientific">Alsobacter sp. KACC 23698</name>
    <dbReference type="NCBI Taxonomy" id="3149229"/>
    <lineage>
        <taxon>Bacteria</taxon>
        <taxon>Pseudomonadati</taxon>
        <taxon>Pseudomonadota</taxon>
        <taxon>Alphaproteobacteria</taxon>
        <taxon>Hyphomicrobiales</taxon>
        <taxon>Alsobacteraceae</taxon>
        <taxon>Alsobacter</taxon>
    </lineage>
</organism>
<dbReference type="EMBL" id="CP157484">
    <property type="protein sequence ID" value="XBO41289.1"/>
    <property type="molecule type" value="Genomic_DNA"/>
</dbReference>
<dbReference type="PANTHER" id="PTHR42941">
    <property type="entry name" value="SLL1037 PROTEIN"/>
    <property type="match status" value="1"/>
</dbReference>
<reference evidence="2" key="1">
    <citation type="submission" date="2024-05" db="EMBL/GenBank/DDBJ databases">
        <authorList>
            <person name="Kim S."/>
            <person name="Heo J."/>
            <person name="Choi H."/>
            <person name="Choi Y."/>
            <person name="Kwon S.-W."/>
            <person name="Kim Y."/>
        </authorList>
    </citation>
    <scope>NUCLEOTIDE SEQUENCE</scope>
    <source>
        <strain evidence="2">KACC 23698</strain>
    </source>
</reference>
<dbReference type="NCBIfam" id="TIGR02122">
    <property type="entry name" value="TRAP_TAXI"/>
    <property type="match status" value="1"/>
</dbReference>
<proteinExistence type="predicted"/>
<dbReference type="PROSITE" id="PS51318">
    <property type="entry name" value="TAT"/>
    <property type="match status" value="1"/>
</dbReference>
<feature type="signal peptide" evidence="1">
    <location>
        <begin position="1"/>
        <end position="30"/>
    </location>
</feature>
<keyword evidence="1" id="KW-0732">Signal</keyword>
<dbReference type="Gene3D" id="3.40.190.10">
    <property type="entry name" value="Periplasmic binding protein-like II"/>
    <property type="match status" value="2"/>
</dbReference>
<evidence type="ECO:0000256" key="1">
    <source>
        <dbReference type="SAM" id="SignalP"/>
    </source>
</evidence>
<dbReference type="AlphaFoldDB" id="A0AAU7JMW0"/>
<protein>
    <submittedName>
        <fullName evidence="2">TAXI family TRAP transporter solute-binding subunit</fullName>
    </submittedName>
</protein>
<evidence type="ECO:0000313" key="2">
    <source>
        <dbReference type="EMBL" id="XBO41289.1"/>
    </source>
</evidence>
<dbReference type="PANTHER" id="PTHR42941:SF1">
    <property type="entry name" value="SLL1037 PROTEIN"/>
    <property type="match status" value="1"/>
</dbReference>
<dbReference type="InterPro" id="IPR011852">
    <property type="entry name" value="TRAP_TAXI"/>
</dbReference>
<name>A0AAU7JMW0_9HYPH</name>
<accession>A0AAU7JMW0</accession>
<gene>
    <name evidence="2" type="ORF">ABEG18_11195</name>
</gene>
<sequence>MTKEFTRRDVARLAAAGLSIAALQSRSAFAQGPTFFRIGTGGTAGTYYPVGGMIANAISNPPNLILTAQASNGSVANINGIASGQLESGFTQADVAAWAYSGTGLFEGKPKAEDLRLIANLYPESIHFVAGKSAKVKSIADLKGKRISLDEPGSGTLVDARIILKAFGISESDIKPEYVKPNQAADKIRDGSLDAFVFVGGYPTSAIAELAATGGGVDIVPIVGPQVDELRKQYAFFAEDEIPAGTYKGADAAKTLAVGAQWVTSAKISPDVVYEVTKALWADKTRAALDAGHAKGKMIRKETALAGAGVPLHPGAEKFYREAGLLK</sequence>